<evidence type="ECO:0000256" key="3">
    <source>
        <dbReference type="ARBA" id="ARBA00012780"/>
    </source>
</evidence>
<name>A0ABR1ZHY6_9ROSI</name>
<keyword evidence="7" id="KW-0326">Glycosidase</keyword>
<evidence type="ECO:0000313" key="13">
    <source>
        <dbReference type="EMBL" id="KAK8480085.1"/>
    </source>
</evidence>
<evidence type="ECO:0000256" key="6">
    <source>
        <dbReference type="ARBA" id="ARBA00022884"/>
    </source>
</evidence>
<feature type="signal peptide" evidence="11">
    <location>
        <begin position="1"/>
        <end position="27"/>
    </location>
</feature>
<feature type="region of interest" description="Disordered" evidence="10">
    <location>
        <begin position="355"/>
        <end position="382"/>
    </location>
</feature>
<dbReference type="Pfam" id="PF00076">
    <property type="entry name" value="RRM_1"/>
    <property type="match status" value="2"/>
</dbReference>
<dbReference type="InterPro" id="IPR044965">
    <property type="entry name" value="Glyco_hydro_17_plant"/>
</dbReference>
<keyword evidence="5" id="KW-0378">Hydrolase</keyword>
<dbReference type="EC" id="3.2.1.39" evidence="3"/>
<keyword evidence="14" id="KW-1185">Reference proteome</keyword>
<feature type="region of interest" description="Disordered" evidence="10">
    <location>
        <begin position="436"/>
        <end position="469"/>
    </location>
</feature>
<feature type="domain" description="RRM" evidence="12">
    <location>
        <begin position="568"/>
        <end position="643"/>
    </location>
</feature>
<comment type="similarity">
    <text evidence="2 9">Belongs to the glycosyl hydrolase 17 family.</text>
</comment>
<protein>
    <recommendedName>
        <fullName evidence="3">glucan endo-1,3-beta-D-glucosidase</fullName>
        <ecNumber evidence="3">3.2.1.39</ecNumber>
    </recommendedName>
</protein>
<dbReference type="SMART" id="SM00360">
    <property type="entry name" value="RRM"/>
    <property type="match status" value="2"/>
</dbReference>
<feature type="compositionally biased region" description="Low complexity" evidence="10">
    <location>
        <begin position="436"/>
        <end position="445"/>
    </location>
</feature>
<evidence type="ECO:0000256" key="7">
    <source>
        <dbReference type="ARBA" id="ARBA00023295"/>
    </source>
</evidence>
<dbReference type="CDD" id="cd12460">
    <property type="entry name" value="RRM2_CID8_like"/>
    <property type="match status" value="1"/>
</dbReference>
<dbReference type="PROSITE" id="PS50102">
    <property type="entry name" value="RRM"/>
    <property type="match status" value="2"/>
</dbReference>
<evidence type="ECO:0000256" key="5">
    <source>
        <dbReference type="ARBA" id="ARBA00022801"/>
    </source>
</evidence>
<dbReference type="Gene3D" id="3.30.70.330">
    <property type="match status" value="2"/>
</dbReference>
<dbReference type="InterPro" id="IPR017853">
    <property type="entry name" value="GH"/>
</dbReference>
<reference evidence="13 14" key="1">
    <citation type="journal article" date="2024" name="G3 (Bethesda)">
        <title>Genome assembly of Hibiscus sabdariffa L. provides insights into metabolisms of medicinal natural products.</title>
        <authorList>
            <person name="Kim T."/>
        </authorList>
    </citation>
    <scope>NUCLEOTIDE SEQUENCE [LARGE SCALE GENOMIC DNA]</scope>
    <source>
        <strain evidence="13">TK-2024</strain>
        <tissue evidence="13">Old leaves</tissue>
    </source>
</reference>
<dbReference type="InterPro" id="IPR000504">
    <property type="entry name" value="RRM_dom"/>
</dbReference>
<dbReference type="InterPro" id="IPR035979">
    <property type="entry name" value="RBD_domain_sf"/>
</dbReference>
<evidence type="ECO:0000259" key="12">
    <source>
        <dbReference type="PROSITE" id="PS50102"/>
    </source>
</evidence>
<feature type="compositionally biased region" description="Basic and acidic residues" evidence="10">
    <location>
        <begin position="455"/>
        <end position="465"/>
    </location>
</feature>
<sequence length="753" mass="82489">MEFPRFLFYASIILSISVFLFPTMADALGINYGQIADNLPSPEDVVPIVKSIGATKVKLYDADPTVLKAFANTGVEFVVGLGNEYLDKMRDPAKAQAWVKQNVQSHLPATKITCIFVGNEVLTFNDTSLSDNLLPAMQSVHAALVSLGLDKQVTVTTTHSLAILETSYPPSAGAFRQDLVDCLSDTLSFHQKTGSPFLINAYPFFAYKGNPKQVPLEFVLFQPNQGIVDPTTNLHYDNMLYAQIDAVYNALATLGYKKLPVHISETGWPSKGDDDEFGATPDNAKKYNGNLIKLMSKKTGTPMRPNSDLNIYVFALFNENLKPGPTSERNYGLFKPDGTPAYSLGISSTNNIVGSNNTTTAGGNIGKPPTTTPPASPTSSSTGYLSISSATQERCRFVVPYFVFRLLSFQFRVLRGDLEELSSHQAMAVVENAPNQDAAAASNDQDQSKLSHVRSRPDPSFHEDDQGLYNKIGGPHPRTNGGDLRELQELFSKLNPMAEEFVPHSLVNNGLSGGLYTNKVVLQNNNNIYRNGNANGNGAGNRKKNFGQGKRKSNSRTSMAQRDEVVRRTVYVSDIDHQVTEEQLAGLFVSCGQVVDCRICGDPNSVLRFAFIEFTDEEGALAALSLSGTMLGFYPVRVLPSKTAIAPVNPTFLPRNEDERQMCARTIYCTNIDKKVTQADVKLFFETVCGEVYRLRLLGDYQHSTRIAFVEFVMAESAIAALNCSCVVLGSLPIRVSPSKTPVRPRAPRLPSY</sequence>
<dbReference type="InterPro" id="IPR034823">
    <property type="entry name" value="CID8-like_RRM1"/>
</dbReference>
<dbReference type="Pfam" id="PF07145">
    <property type="entry name" value="PAM2"/>
    <property type="match status" value="1"/>
</dbReference>
<dbReference type="InterPro" id="IPR012677">
    <property type="entry name" value="Nucleotide-bd_a/b_plait_sf"/>
</dbReference>
<evidence type="ECO:0000256" key="8">
    <source>
        <dbReference type="PROSITE-ProRule" id="PRU00176"/>
    </source>
</evidence>
<dbReference type="Proteomes" id="UP001472677">
    <property type="component" value="Unassembled WGS sequence"/>
</dbReference>
<evidence type="ECO:0000256" key="1">
    <source>
        <dbReference type="ARBA" id="ARBA00000382"/>
    </source>
</evidence>
<dbReference type="SUPFAM" id="SSF54928">
    <property type="entry name" value="RNA-binding domain, RBD"/>
    <property type="match status" value="2"/>
</dbReference>
<keyword evidence="4" id="KW-0677">Repeat</keyword>
<proteinExistence type="inferred from homology"/>
<dbReference type="PANTHER" id="PTHR32227">
    <property type="entry name" value="GLUCAN ENDO-1,3-BETA-GLUCOSIDASE BG1-RELATED-RELATED"/>
    <property type="match status" value="1"/>
</dbReference>
<keyword evidence="11" id="KW-0732">Signal</keyword>
<dbReference type="InterPro" id="IPR034825">
    <property type="entry name" value="CID8-like_RRM2"/>
</dbReference>
<evidence type="ECO:0000256" key="10">
    <source>
        <dbReference type="SAM" id="MobiDB-lite"/>
    </source>
</evidence>
<evidence type="ECO:0000313" key="14">
    <source>
        <dbReference type="Proteomes" id="UP001472677"/>
    </source>
</evidence>
<gene>
    <name evidence="13" type="ORF">V6N12_044898</name>
</gene>
<feature type="chain" id="PRO_5045286324" description="glucan endo-1,3-beta-D-glucosidase" evidence="11">
    <location>
        <begin position="28"/>
        <end position="753"/>
    </location>
</feature>
<evidence type="ECO:0000256" key="11">
    <source>
        <dbReference type="SAM" id="SignalP"/>
    </source>
</evidence>
<dbReference type="InterPro" id="IPR009818">
    <property type="entry name" value="PAM2_motif"/>
</dbReference>
<dbReference type="EMBL" id="JBBPBM010002132">
    <property type="protein sequence ID" value="KAK8480085.1"/>
    <property type="molecule type" value="Genomic_DNA"/>
</dbReference>
<feature type="region of interest" description="Disordered" evidence="10">
    <location>
        <begin position="530"/>
        <end position="561"/>
    </location>
</feature>
<feature type="domain" description="RRM" evidence="12">
    <location>
        <begin position="665"/>
        <end position="741"/>
    </location>
</feature>
<evidence type="ECO:0000256" key="2">
    <source>
        <dbReference type="ARBA" id="ARBA00008773"/>
    </source>
</evidence>
<dbReference type="SUPFAM" id="SSF51445">
    <property type="entry name" value="(Trans)glycosidases"/>
    <property type="match status" value="1"/>
</dbReference>
<comment type="catalytic activity">
    <reaction evidence="1">
        <text>Hydrolysis of (1-&gt;3)-beta-D-glucosidic linkages in (1-&gt;3)-beta-D-glucans.</text>
        <dbReference type="EC" id="3.2.1.39"/>
    </reaction>
</comment>
<evidence type="ECO:0000256" key="4">
    <source>
        <dbReference type="ARBA" id="ARBA00022737"/>
    </source>
</evidence>
<accession>A0ABR1ZHY6</accession>
<feature type="compositionally biased region" description="Basic residues" evidence="10">
    <location>
        <begin position="541"/>
        <end position="554"/>
    </location>
</feature>
<organism evidence="13 14">
    <name type="scientific">Hibiscus sabdariffa</name>
    <name type="common">roselle</name>
    <dbReference type="NCBI Taxonomy" id="183260"/>
    <lineage>
        <taxon>Eukaryota</taxon>
        <taxon>Viridiplantae</taxon>
        <taxon>Streptophyta</taxon>
        <taxon>Embryophyta</taxon>
        <taxon>Tracheophyta</taxon>
        <taxon>Spermatophyta</taxon>
        <taxon>Magnoliopsida</taxon>
        <taxon>eudicotyledons</taxon>
        <taxon>Gunneridae</taxon>
        <taxon>Pentapetalae</taxon>
        <taxon>rosids</taxon>
        <taxon>malvids</taxon>
        <taxon>Malvales</taxon>
        <taxon>Malvaceae</taxon>
        <taxon>Malvoideae</taxon>
        <taxon>Hibiscus</taxon>
    </lineage>
</organism>
<keyword evidence="6 8" id="KW-0694">RNA-binding</keyword>
<dbReference type="InterPro" id="IPR000490">
    <property type="entry name" value="Glyco_hydro_17"/>
</dbReference>
<comment type="caution">
    <text evidence="13">The sequence shown here is derived from an EMBL/GenBank/DDBJ whole genome shotgun (WGS) entry which is preliminary data.</text>
</comment>
<dbReference type="Gene3D" id="3.20.20.80">
    <property type="entry name" value="Glycosidases"/>
    <property type="match status" value="1"/>
</dbReference>
<evidence type="ECO:0000256" key="9">
    <source>
        <dbReference type="RuleBase" id="RU004335"/>
    </source>
</evidence>
<dbReference type="Pfam" id="PF00332">
    <property type="entry name" value="Glyco_hydro_17"/>
    <property type="match status" value="1"/>
</dbReference>
<dbReference type="CDD" id="cd12459">
    <property type="entry name" value="RRM1_CID8_like"/>
    <property type="match status" value="1"/>
</dbReference>